<protein>
    <submittedName>
        <fullName evidence="4">AAA domain-containing protein</fullName>
    </submittedName>
</protein>
<dbReference type="PANTHER" id="PTHR32071">
    <property type="entry name" value="TRANSCRIPTIONAL REGULATORY PROTEIN"/>
    <property type="match status" value="1"/>
</dbReference>
<feature type="domain" description="Sigma-54 factor interaction" evidence="3">
    <location>
        <begin position="9"/>
        <end position="240"/>
    </location>
</feature>
<name>A0A7C9ISP1_9BACT</name>
<dbReference type="GO" id="GO:0005524">
    <property type="term" value="F:ATP binding"/>
    <property type="evidence" value="ECO:0007669"/>
    <property type="project" value="UniProtKB-KW"/>
</dbReference>
<reference evidence="4 5" key="1">
    <citation type="submission" date="2020-01" db="EMBL/GenBank/DDBJ databases">
        <title>Genome sequence of Desulfovibrio aerotolerans DSM 16695(T).</title>
        <authorList>
            <person name="Karnachuk O."/>
            <person name="Avakyan M."/>
            <person name="Mardanov A."/>
            <person name="Kadnikov V."/>
            <person name="Ravin N."/>
        </authorList>
    </citation>
    <scope>NUCLEOTIDE SEQUENCE [LARGE SCALE GENOMIC DNA]</scope>
    <source>
        <strain evidence="4 5">DSM 16695</strain>
    </source>
</reference>
<keyword evidence="1" id="KW-0547">Nucleotide-binding</keyword>
<evidence type="ECO:0000313" key="5">
    <source>
        <dbReference type="Proteomes" id="UP000482487"/>
    </source>
</evidence>
<dbReference type="EMBL" id="WVUD01000015">
    <property type="protein sequence ID" value="MYL83447.1"/>
    <property type="molecule type" value="Genomic_DNA"/>
</dbReference>
<accession>A0A7C9ISP1</accession>
<dbReference type="CDD" id="cd00009">
    <property type="entry name" value="AAA"/>
    <property type="match status" value="1"/>
</dbReference>
<organism evidence="4 5">
    <name type="scientific">Solidesulfovibrio aerotolerans</name>
    <dbReference type="NCBI Taxonomy" id="295255"/>
    <lineage>
        <taxon>Bacteria</taxon>
        <taxon>Pseudomonadati</taxon>
        <taxon>Thermodesulfobacteriota</taxon>
        <taxon>Desulfovibrionia</taxon>
        <taxon>Desulfovibrionales</taxon>
        <taxon>Desulfovibrionaceae</taxon>
        <taxon>Solidesulfovibrio</taxon>
    </lineage>
</organism>
<comment type="caution">
    <text evidence="4">The sequence shown here is derived from an EMBL/GenBank/DDBJ whole genome shotgun (WGS) entry which is preliminary data.</text>
</comment>
<dbReference type="PROSITE" id="PS50045">
    <property type="entry name" value="SIGMA54_INTERACT_4"/>
    <property type="match status" value="1"/>
</dbReference>
<dbReference type="PANTHER" id="PTHR32071:SF121">
    <property type="entry name" value="SIGMA L-DEPENDENT TRANSCRIPTIONAL REGULATOR YQIR-RELATED"/>
    <property type="match status" value="1"/>
</dbReference>
<evidence type="ECO:0000256" key="1">
    <source>
        <dbReference type="ARBA" id="ARBA00022741"/>
    </source>
</evidence>
<dbReference type="InterPro" id="IPR003593">
    <property type="entry name" value="AAA+_ATPase"/>
</dbReference>
<dbReference type="Pfam" id="PF00158">
    <property type="entry name" value="Sigma54_activat"/>
    <property type="match status" value="1"/>
</dbReference>
<dbReference type="InterPro" id="IPR002078">
    <property type="entry name" value="Sigma_54_int"/>
</dbReference>
<dbReference type="SUPFAM" id="SSF52540">
    <property type="entry name" value="P-loop containing nucleoside triphosphate hydrolases"/>
    <property type="match status" value="1"/>
</dbReference>
<keyword evidence="2" id="KW-0067">ATP-binding</keyword>
<evidence type="ECO:0000256" key="2">
    <source>
        <dbReference type="ARBA" id="ARBA00022840"/>
    </source>
</evidence>
<keyword evidence="5" id="KW-1185">Reference proteome</keyword>
<proteinExistence type="predicted"/>
<gene>
    <name evidence="4" type="ORF">GTA51_09950</name>
</gene>
<dbReference type="OrthoDB" id="9771372at2"/>
<dbReference type="AlphaFoldDB" id="A0A7C9ISP1"/>
<evidence type="ECO:0000259" key="3">
    <source>
        <dbReference type="PROSITE" id="PS50045"/>
    </source>
</evidence>
<dbReference type="Proteomes" id="UP000482487">
    <property type="component" value="Unassembled WGS sequence"/>
</dbReference>
<dbReference type="GO" id="GO:0006355">
    <property type="term" value="P:regulation of DNA-templated transcription"/>
    <property type="evidence" value="ECO:0007669"/>
    <property type="project" value="InterPro"/>
</dbReference>
<dbReference type="InterPro" id="IPR027417">
    <property type="entry name" value="P-loop_NTPase"/>
</dbReference>
<dbReference type="Gene3D" id="1.10.8.60">
    <property type="match status" value="1"/>
</dbReference>
<evidence type="ECO:0000313" key="4">
    <source>
        <dbReference type="EMBL" id="MYL83447.1"/>
    </source>
</evidence>
<dbReference type="SMART" id="SM00382">
    <property type="entry name" value="AAA"/>
    <property type="match status" value="1"/>
</dbReference>
<dbReference type="RefSeq" id="WP_160960723.1">
    <property type="nucleotide sequence ID" value="NZ_WVUD01000015.1"/>
</dbReference>
<dbReference type="Gene3D" id="3.40.50.300">
    <property type="entry name" value="P-loop containing nucleotide triphosphate hydrolases"/>
    <property type="match status" value="1"/>
</dbReference>
<sequence>MAGREWLVLPGMTQVFLRYLSIAKEYLSGKSAIHNKPLMIIGDSGVGKGLFIECAKQLFECRAESAPSLQAVKNASPFIRINCASFTKDLAESEIFGHEKGAFTGATEKKKGIVEEAGGGVLVLDEIGELPESVQAKILIFIEEGEFRRVGSNKIERSNVFIIGTTNQKQGKFRADFWYRFFPIFIPALHERRLDVLYYIALKYPLIFNRLTPQHALSLLAHNWPGNIRELERVISIIMSEDLMRESQPLTGEHVQNKPIPLFFPVDTRQTSLAEMYLSRFCSDLLAADFDIESFNSIISCYGLQVPYSFSISDGLKKIKKIYAELEKKQTSHYYFGKKSFSERSFTKPILDWELNRKFLGKPQILGPTDKGFILYYYPDGFQKEYDNHPMLDLIQKMQNNINDEASFYQKIKICFEENMQRLGHLKNVAVVSRVNKIEEIGVCFSCICNFFLKNSSSHLNVFDQAEVHLAGSDSFGKVQKSIITAFVDAGLVPGALKFASGRKLIFKKKYRVETDWGEYVKSVLRNDDTPGVASGQVQPVENRVVCESVLYKCTEDELLRSYYKYLRSNYDTVVQVCRHAGLNESTCRNKLREFGLLPKQMKEDK</sequence>